<evidence type="ECO:0000313" key="3">
    <source>
        <dbReference type="Proteomes" id="UP001215280"/>
    </source>
</evidence>
<dbReference type="Proteomes" id="UP001215280">
    <property type="component" value="Unassembled WGS sequence"/>
</dbReference>
<organism evidence="2 3">
    <name type="scientific">Mycena maculata</name>
    <dbReference type="NCBI Taxonomy" id="230809"/>
    <lineage>
        <taxon>Eukaryota</taxon>
        <taxon>Fungi</taxon>
        <taxon>Dikarya</taxon>
        <taxon>Basidiomycota</taxon>
        <taxon>Agaricomycotina</taxon>
        <taxon>Agaricomycetes</taxon>
        <taxon>Agaricomycetidae</taxon>
        <taxon>Agaricales</taxon>
        <taxon>Marasmiineae</taxon>
        <taxon>Mycenaceae</taxon>
        <taxon>Mycena</taxon>
    </lineage>
</organism>
<proteinExistence type="predicted"/>
<dbReference type="EMBL" id="JARJLG010000325">
    <property type="protein sequence ID" value="KAJ7716967.1"/>
    <property type="molecule type" value="Genomic_DNA"/>
</dbReference>
<feature type="region of interest" description="Disordered" evidence="1">
    <location>
        <begin position="373"/>
        <end position="427"/>
    </location>
</feature>
<name>A0AAD7MGV6_9AGAR</name>
<protein>
    <submittedName>
        <fullName evidence="2">Uncharacterized protein</fullName>
    </submittedName>
</protein>
<evidence type="ECO:0000313" key="2">
    <source>
        <dbReference type="EMBL" id="KAJ7716967.1"/>
    </source>
</evidence>
<accession>A0AAD7MGV6</accession>
<reference evidence="2" key="1">
    <citation type="submission" date="2023-03" db="EMBL/GenBank/DDBJ databases">
        <title>Massive genome expansion in bonnet fungi (Mycena s.s.) driven by repeated elements and novel gene families across ecological guilds.</title>
        <authorList>
            <consortium name="Lawrence Berkeley National Laboratory"/>
            <person name="Harder C.B."/>
            <person name="Miyauchi S."/>
            <person name="Viragh M."/>
            <person name="Kuo A."/>
            <person name="Thoen E."/>
            <person name="Andreopoulos B."/>
            <person name="Lu D."/>
            <person name="Skrede I."/>
            <person name="Drula E."/>
            <person name="Henrissat B."/>
            <person name="Morin E."/>
            <person name="Kohler A."/>
            <person name="Barry K."/>
            <person name="LaButti K."/>
            <person name="Morin E."/>
            <person name="Salamov A."/>
            <person name="Lipzen A."/>
            <person name="Mereny Z."/>
            <person name="Hegedus B."/>
            <person name="Baldrian P."/>
            <person name="Stursova M."/>
            <person name="Weitz H."/>
            <person name="Taylor A."/>
            <person name="Grigoriev I.V."/>
            <person name="Nagy L.G."/>
            <person name="Martin F."/>
            <person name="Kauserud H."/>
        </authorList>
    </citation>
    <scope>NUCLEOTIDE SEQUENCE</scope>
    <source>
        <strain evidence="2">CBHHK188m</strain>
    </source>
</reference>
<feature type="compositionally biased region" description="Low complexity" evidence="1">
    <location>
        <begin position="379"/>
        <end position="391"/>
    </location>
</feature>
<keyword evidence="3" id="KW-1185">Reference proteome</keyword>
<sequence length="427" mass="47850">MGSGSLTSNVHYLLQNQAKGRYGSAQYNSTSKKLPNFRPVPNKGICVPCLLSSPNPVKRWPGHQRKCDRQISSYEVAQIHEERKNQSYALQVLPVSEPSMRGSVDATGHGGNAHLSADVRLSHPGTEQAVFPNKKTEDEMHEVQGTGRMWDSQHRVTEEMAYTSQWLRELRWGRMKSGAGGGWSRVSGTIVVKRKRQWIHGIFIVLEGPEKWPKHIMFPCYLKVVLGVLFLEYKVIRQPSSETVIPNSEHLENEHLFSNTTVFGLIVFELLLVHEETNTSSSLRRVEVGVTSVMLCDKVDSRDAYCLAQLKQAPSVKGRLAGPELRGLAPNLKPLCFDQFDPDAPARRTGEDRREACSVDAVLVTQDMYIQSKRKTIGQTQSSTPPTRQSTINPHRRLRSNRTTPILPAHNGAPLPWPLNPPQKSVS</sequence>
<gene>
    <name evidence="2" type="ORF">DFH07DRAFT_1013186</name>
</gene>
<dbReference type="AlphaFoldDB" id="A0AAD7MGV6"/>
<evidence type="ECO:0000256" key="1">
    <source>
        <dbReference type="SAM" id="MobiDB-lite"/>
    </source>
</evidence>
<comment type="caution">
    <text evidence="2">The sequence shown here is derived from an EMBL/GenBank/DDBJ whole genome shotgun (WGS) entry which is preliminary data.</text>
</comment>